<dbReference type="Proteomes" id="UP000294513">
    <property type="component" value="Unassembled WGS sequence"/>
</dbReference>
<evidence type="ECO:0000313" key="3">
    <source>
        <dbReference type="Proteomes" id="UP000294513"/>
    </source>
</evidence>
<protein>
    <submittedName>
        <fullName evidence="2">Transposase</fullName>
    </submittedName>
</protein>
<dbReference type="InterPro" id="IPR009057">
    <property type="entry name" value="Homeodomain-like_sf"/>
</dbReference>
<proteinExistence type="predicted"/>
<dbReference type="OrthoDB" id="8479510at2"/>
<evidence type="ECO:0000259" key="1">
    <source>
        <dbReference type="Pfam" id="PF13592"/>
    </source>
</evidence>
<evidence type="ECO:0000313" key="2">
    <source>
        <dbReference type="EMBL" id="TDD65051.1"/>
    </source>
</evidence>
<name>A0A4R5A051_9ACTN</name>
<dbReference type="RefSeq" id="WP_131902918.1">
    <property type="nucleotide sequence ID" value="NZ_SMKU01000422.1"/>
</dbReference>
<feature type="domain" description="Winged helix-turn helix" evidence="1">
    <location>
        <begin position="98"/>
        <end position="157"/>
    </location>
</feature>
<dbReference type="Pfam" id="PF13384">
    <property type="entry name" value="HTH_23"/>
    <property type="match status" value="1"/>
</dbReference>
<dbReference type="InterPro" id="IPR025959">
    <property type="entry name" value="Winged_HTH_dom"/>
</dbReference>
<dbReference type="AlphaFoldDB" id="A0A4R5A051"/>
<dbReference type="Pfam" id="PF13592">
    <property type="entry name" value="HTH_33"/>
    <property type="match status" value="1"/>
</dbReference>
<sequence>MRYPDSGGLSPQERARRERVRFEAAGMFAAGASDAEVAAVFRVSRMSANRWRRAFDRGGLDALASKGPGGSRCRLSDAQLRQLAAELEAGPAVHGWDEDQRWTLVRVADLIADRFKVTYTPAGVHLLLHRMDWTVQVPARQAAERDEDKIASWREEQWPLIKRPRATWGPGSASKTKPARA</sequence>
<gene>
    <name evidence="2" type="ORF">E1298_41750</name>
</gene>
<comment type="caution">
    <text evidence="2">The sequence shown here is derived from an EMBL/GenBank/DDBJ whole genome shotgun (WGS) entry which is preliminary data.</text>
</comment>
<dbReference type="SUPFAM" id="SSF46689">
    <property type="entry name" value="Homeodomain-like"/>
    <property type="match status" value="1"/>
</dbReference>
<dbReference type="EMBL" id="SMKU01000422">
    <property type="protein sequence ID" value="TDD65051.1"/>
    <property type="molecule type" value="Genomic_DNA"/>
</dbReference>
<keyword evidence="3" id="KW-1185">Reference proteome</keyword>
<accession>A0A4R5A051</accession>
<reference evidence="2 3" key="1">
    <citation type="submission" date="2019-03" db="EMBL/GenBank/DDBJ databases">
        <title>Draft genome sequences of novel Actinobacteria.</title>
        <authorList>
            <person name="Sahin N."/>
            <person name="Ay H."/>
            <person name="Saygin H."/>
        </authorList>
    </citation>
    <scope>NUCLEOTIDE SEQUENCE [LARGE SCALE GENOMIC DNA]</scope>
    <source>
        <strain evidence="2 3">H3C3</strain>
    </source>
</reference>
<organism evidence="2 3">
    <name type="scientific">Actinomadura rubrisoli</name>
    <dbReference type="NCBI Taxonomy" id="2530368"/>
    <lineage>
        <taxon>Bacteria</taxon>
        <taxon>Bacillati</taxon>
        <taxon>Actinomycetota</taxon>
        <taxon>Actinomycetes</taxon>
        <taxon>Streptosporangiales</taxon>
        <taxon>Thermomonosporaceae</taxon>
        <taxon>Actinomadura</taxon>
    </lineage>
</organism>